<comment type="caution">
    <text evidence="1">The sequence shown here is derived from an EMBL/GenBank/DDBJ whole genome shotgun (WGS) entry which is preliminary data.</text>
</comment>
<gene>
    <name evidence="1" type="ORF">SDC9_182635</name>
</gene>
<evidence type="ECO:0000313" key="1">
    <source>
        <dbReference type="EMBL" id="MPN35140.1"/>
    </source>
</evidence>
<organism evidence="1">
    <name type="scientific">bioreactor metagenome</name>
    <dbReference type="NCBI Taxonomy" id="1076179"/>
    <lineage>
        <taxon>unclassified sequences</taxon>
        <taxon>metagenomes</taxon>
        <taxon>ecological metagenomes</taxon>
    </lineage>
</organism>
<protein>
    <submittedName>
        <fullName evidence="1">Uncharacterized protein</fullName>
    </submittedName>
</protein>
<accession>A0A645H8X2</accession>
<dbReference type="AlphaFoldDB" id="A0A645H8X2"/>
<reference evidence="1" key="1">
    <citation type="submission" date="2019-08" db="EMBL/GenBank/DDBJ databases">
        <authorList>
            <person name="Kucharzyk K."/>
            <person name="Murdoch R.W."/>
            <person name="Higgins S."/>
            <person name="Loffler F."/>
        </authorList>
    </citation>
    <scope>NUCLEOTIDE SEQUENCE</scope>
</reference>
<dbReference type="EMBL" id="VSSQ01088538">
    <property type="protein sequence ID" value="MPN35140.1"/>
    <property type="molecule type" value="Genomic_DNA"/>
</dbReference>
<proteinExistence type="predicted"/>
<sequence>MNERTCGLQLLVAQNGVECHIDVGVITVGMLDQAGNVGHGILGCRTCAEGRAANVDGIGAVVDGFDADVGRLGRCEQFEGVAGAHSGG</sequence>
<name>A0A645H8X2_9ZZZZ</name>